<dbReference type="NCBIfam" id="TIGR01414">
    <property type="entry name" value="autotrans_barl"/>
    <property type="match status" value="1"/>
</dbReference>
<dbReference type="EMBL" id="CP002505">
    <property type="protein sequence ID" value="ADW72912.1"/>
    <property type="molecule type" value="Genomic_DNA"/>
</dbReference>
<feature type="chain" id="PRO_5002608854" evidence="9">
    <location>
        <begin position="26"/>
        <end position="1262"/>
    </location>
</feature>
<dbReference type="InterPro" id="IPR003368">
    <property type="entry name" value="POMP_repeat"/>
</dbReference>
<accession>A0A0H3FD15</accession>
<comment type="subcellular location">
    <subcellularLocation>
        <location evidence="1">Cell envelope</location>
    </subcellularLocation>
    <subcellularLocation>
        <location evidence="2">Cell outer membrane</location>
    </subcellularLocation>
    <subcellularLocation>
        <location evidence="3">Secreted</location>
    </subcellularLocation>
</comment>
<dbReference type="eggNOG" id="COG4625">
    <property type="taxonomic scope" value="Bacteria"/>
</dbReference>
<evidence type="ECO:0000256" key="7">
    <source>
        <dbReference type="ARBA" id="ARBA00023237"/>
    </source>
</evidence>
<evidence type="ECO:0000259" key="10">
    <source>
        <dbReference type="PROSITE" id="PS51208"/>
    </source>
</evidence>
<evidence type="ECO:0000256" key="3">
    <source>
        <dbReference type="ARBA" id="ARBA00004613"/>
    </source>
</evidence>
<dbReference type="RefSeq" id="WP_013574616.1">
    <property type="nucleotide sequence ID" value="NC_015061.1"/>
</dbReference>
<dbReference type="InterPro" id="IPR043990">
    <property type="entry name" value="AC_1"/>
</dbReference>
<keyword evidence="7" id="KW-0998">Cell outer membrane</keyword>
<keyword evidence="5 9" id="KW-0732">Signal</keyword>
<dbReference type="OrthoDB" id="6462569at2"/>
<gene>
    <name evidence="11" type="ordered locus">Rahaq_1289</name>
</gene>
<dbReference type="Pfam" id="PF03797">
    <property type="entry name" value="Autotransporter"/>
    <property type="match status" value="1"/>
</dbReference>
<reference evidence="11 12" key="2">
    <citation type="journal article" date="2012" name="J. Bacteriol.">
        <title>Complete Genome Sequence of Rahnella sp. Strain Y9602, a Gammaproteobacterium Isolate from Metal- and Radionuclide-Contaminated Soil.</title>
        <authorList>
            <person name="Martinez R.J."/>
            <person name="Bruce D."/>
            <person name="Detter C."/>
            <person name="Goodwin L.A."/>
            <person name="Han J."/>
            <person name="Han C.S."/>
            <person name="Held B."/>
            <person name="Land M.L."/>
            <person name="Mikhailova N."/>
            <person name="Nolan M."/>
            <person name="Pennacchio L."/>
            <person name="Pitluck S."/>
            <person name="Tapia R."/>
            <person name="Woyke T."/>
            <person name="Sobecky P.A."/>
        </authorList>
    </citation>
    <scope>NUCLEOTIDE SEQUENCE [LARGE SCALE GENOMIC DNA]</scope>
    <source>
        <strain evidence="11 12">Y9602</strain>
    </source>
</reference>
<protein>
    <submittedName>
        <fullName evidence="11">Outer membrane autotransporter barrel domain protein</fullName>
    </submittedName>
</protein>
<reference evidence="12" key="1">
    <citation type="submission" date="2011-01" db="EMBL/GenBank/DDBJ databases">
        <title>Complete sequence of chromosome of Rahnella sp. Y9602.</title>
        <authorList>
            <consortium name="US DOE Joint Genome Institute"/>
            <person name="Lucas S."/>
            <person name="Copeland A."/>
            <person name="Lapidus A."/>
            <person name="Cheng J.-F."/>
            <person name="Goodwin L."/>
            <person name="Pitluck S."/>
            <person name="Lu M."/>
            <person name="Detter J.C."/>
            <person name="Han C."/>
            <person name="Tapia R."/>
            <person name="Land M."/>
            <person name="Hauser L."/>
            <person name="Kyrpides N."/>
            <person name="Ivanova N."/>
            <person name="Ovchinnikova G."/>
            <person name="Pagani I."/>
            <person name="Sobecky P.A."/>
            <person name="Martinez R.J."/>
            <person name="Woyke T."/>
        </authorList>
    </citation>
    <scope>NUCLEOTIDE SEQUENCE [LARGE SCALE GENOMIC DNA]</scope>
    <source>
        <strain evidence="12">Y9602</strain>
    </source>
</reference>
<sequence length="1262" mass="131300">MVFNKITACLFLVFNLLPFSEAAFAETLPTCSGLQITESCNATATTLENKTLNTYTVADGAEMQFSGLNGSGSSGGAFHLGNSTTLEIIPESTTGYSVFTGNSSSGNGGAIFAKENSTVYLENTLFIDNVAHDYGGAIYMNGTNDEGDTDLAITNAVFSGNISSEGKGGAIYSLNNKVQLTNVLFEDNQAKTNKSASSGNGSGGAIDATDNTSDSHGSMFITNSEFTGNQAEGQGGAIYTSSASTPFLININIDENYQENDGVAYYHDNVAGNYGDAPDAAGGGFMYLGHSEADFDIAADKTLIIGNTANDGAYDSIAGYGAIFKRGAGELVLNADNSGFTGVFDILEGTVTLGRDDTLINVGDTNCQAAADTCHGIVLGNDNYVNDTAILNVGSTQQTFKNAFMGHENSTLNIDAGGNVIVNSGYMAGTTTGAGDLTVAENGSFTLTGAQSMGLDGDIVVEQNAVLSVQGDAEDLAILQADPQSVVLDGGVLDLSDMSTFNGEANQTNDGLTITGSGGTVIGNADLVTLGTGSDYHVDGGVYAVIDAGAGRVTLADNNTYLGTTQIASGTLQVTGNSQLGDEAYNRQVIFTDPAQASTLEISAPGDTSGQVDTTSAQTGKARDIEMRASGTMQVDDGVTTQWGGLTADSTGGQADVDSTFTKTGNGTLILKDSGNSHSAVRVEQGTLQGGAENIIADASSLYVGENATFATGMDQQVRSIDADSTGTLLISDNTQLVLTNQDTSSALDASLFTGTGGTLVNATSGMALKGTLNTNLSLDALTYLAGVTVNGSLDNSAGTASLENGKAGDTLTVNGDYTGGGTLVLETEMNGDTSATDQLILNGNTSGDTALAVVPVSGIGQATQTGIKVVDFVADPQSFQNAADFHLAGGQQYINMGAYDYSLVQDNQDWYLRSQVVTPEPQPEPQPDPDVQPQPDPDVQPQPQPVPASGGEDFTPVLNPKMGGYMSNLRIANNAFSMTAQDHAGAGHDNIKLRVDSSRDSSTFASQIDSHNDTSVVQISSNFLRNNAGDGEILAGVVGGYSNSHGDSTSVLTGRKSDNDSQGYAVGLTASWYQNAQDHQGAYLDSWMQYAWFDNSVSEDGTGDDNYHSSGLSASLEGGYRFTLMQGNQWNWTVQPQAQVIYQGVKQKDFTASNQSKVAQQGDNNVQTRLGLRSEWDIHPSPTLHLRPFVEANYRHNSAETSLNVDGVNFTDNTAKDSAELSTGISGNLGENTTLWGKVGQQEGSDDFSQTEASVGVSIRW</sequence>
<dbReference type="eggNOG" id="COG3468">
    <property type="taxonomic scope" value="Bacteria"/>
</dbReference>
<dbReference type="InterPro" id="IPR006315">
    <property type="entry name" value="OM_autotransptr_brl_dom"/>
</dbReference>
<dbReference type="InterPro" id="IPR050909">
    <property type="entry name" value="Bact_Autotransporter_VF"/>
</dbReference>
<evidence type="ECO:0000256" key="4">
    <source>
        <dbReference type="ARBA" id="ARBA00022525"/>
    </source>
</evidence>
<proteinExistence type="predicted"/>
<dbReference type="InterPro" id="IPR012332">
    <property type="entry name" value="Autotransporter_pectin_lyase_C"/>
</dbReference>
<feature type="compositionally biased region" description="Pro residues" evidence="8">
    <location>
        <begin position="921"/>
        <end position="947"/>
    </location>
</feature>
<evidence type="ECO:0000313" key="11">
    <source>
        <dbReference type="EMBL" id="ADW72912.1"/>
    </source>
</evidence>
<evidence type="ECO:0000256" key="9">
    <source>
        <dbReference type="SAM" id="SignalP"/>
    </source>
</evidence>
<dbReference type="Gene3D" id="2.160.20.20">
    <property type="match status" value="1"/>
</dbReference>
<dbReference type="GO" id="GO:0005576">
    <property type="term" value="C:extracellular region"/>
    <property type="evidence" value="ECO:0007669"/>
    <property type="project" value="UniProtKB-SubCell"/>
</dbReference>
<dbReference type="HOGENOM" id="CLU_003013_0_0_6"/>
<dbReference type="Pfam" id="PF02415">
    <property type="entry name" value="Chlam_PMP"/>
    <property type="match status" value="4"/>
</dbReference>
<dbReference type="InterPro" id="IPR036709">
    <property type="entry name" value="Autotransporte_beta_dom_sf"/>
</dbReference>
<dbReference type="NCBIfam" id="NF007285">
    <property type="entry name" value="PRK09752.1"/>
    <property type="match status" value="1"/>
</dbReference>
<evidence type="ECO:0000256" key="1">
    <source>
        <dbReference type="ARBA" id="ARBA00004196"/>
    </source>
</evidence>
<dbReference type="Gene3D" id="2.40.128.130">
    <property type="entry name" value="Autotransporter beta-domain"/>
    <property type="match status" value="1"/>
</dbReference>
<dbReference type="Proteomes" id="UP000007257">
    <property type="component" value="Chromosome"/>
</dbReference>
<dbReference type="InterPro" id="IPR013425">
    <property type="entry name" value="Autotrns_rpt"/>
</dbReference>
<dbReference type="SMART" id="SM00869">
    <property type="entry name" value="Autotransporter"/>
    <property type="match status" value="1"/>
</dbReference>
<dbReference type="InterPro" id="IPR005546">
    <property type="entry name" value="Autotransporte_beta"/>
</dbReference>
<dbReference type="NCBIfam" id="TIGR02601">
    <property type="entry name" value="autotrns_rpt"/>
    <property type="match status" value="2"/>
</dbReference>
<dbReference type="AlphaFoldDB" id="A0A0H3FD15"/>
<feature type="region of interest" description="Disordered" evidence="8">
    <location>
        <begin position="919"/>
        <end position="961"/>
    </location>
</feature>
<evidence type="ECO:0000313" key="12">
    <source>
        <dbReference type="Proteomes" id="UP000007257"/>
    </source>
</evidence>
<dbReference type="PANTHER" id="PTHR12338">
    <property type="entry name" value="AUTOTRANSPORTER"/>
    <property type="match status" value="1"/>
</dbReference>
<dbReference type="CDD" id="cd01344">
    <property type="entry name" value="PL2_Passenger_AT"/>
    <property type="match status" value="1"/>
</dbReference>
<evidence type="ECO:0000256" key="6">
    <source>
        <dbReference type="ARBA" id="ARBA00023136"/>
    </source>
</evidence>
<dbReference type="KEGG" id="rah:Rahaq_1289"/>
<dbReference type="PROSITE" id="PS51208">
    <property type="entry name" value="AUTOTRANSPORTER"/>
    <property type="match status" value="1"/>
</dbReference>
<feature type="signal peptide" evidence="9">
    <location>
        <begin position="1"/>
        <end position="25"/>
    </location>
</feature>
<dbReference type="SUPFAM" id="SSF51126">
    <property type="entry name" value="Pectin lyase-like"/>
    <property type="match status" value="2"/>
</dbReference>
<dbReference type="InterPro" id="IPR011050">
    <property type="entry name" value="Pectin_lyase_fold/virulence"/>
</dbReference>
<evidence type="ECO:0000256" key="8">
    <source>
        <dbReference type="SAM" id="MobiDB-lite"/>
    </source>
</evidence>
<dbReference type="GO" id="GO:0009279">
    <property type="term" value="C:cell outer membrane"/>
    <property type="evidence" value="ECO:0007669"/>
    <property type="project" value="UniProtKB-SubCell"/>
</dbReference>
<keyword evidence="4" id="KW-0964">Secreted</keyword>
<dbReference type="SUPFAM" id="SSF103515">
    <property type="entry name" value="Autotransporter"/>
    <property type="match status" value="1"/>
</dbReference>
<evidence type="ECO:0000256" key="2">
    <source>
        <dbReference type="ARBA" id="ARBA00004442"/>
    </source>
</evidence>
<evidence type="ECO:0000256" key="5">
    <source>
        <dbReference type="ARBA" id="ARBA00022729"/>
    </source>
</evidence>
<dbReference type="NCBIfam" id="TIGR01376">
    <property type="entry name" value="POMP_repeat"/>
    <property type="match status" value="2"/>
</dbReference>
<organism evidence="11 12">
    <name type="scientific">Rahnella sp. (strain Y9602)</name>
    <dbReference type="NCBI Taxonomy" id="2703885"/>
    <lineage>
        <taxon>Bacteria</taxon>
        <taxon>Pseudomonadati</taxon>
        <taxon>Pseudomonadota</taxon>
        <taxon>Gammaproteobacteria</taxon>
        <taxon>Enterobacterales</taxon>
        <taxon>Yersiniaceae</taxon>
        <taxon>Rahnella</taxon>
    </lineage>
</organism>
<dbReference type="Pfam" id="PF12951">
    <property type="entry name" value="PATR"/>
    <property type="match status" value="3"/>
</dbReference>
<name>A0A0H3FD15_RAHSY</name>
<dbReference type="PANTHER" id="PTHR12338:SF5">
    <property type="entry name" value="ANTIGEN 43-RELATED"/>
    <property type="match status" value="1"/>
</dbReference>
<keyword evidence="6" id="KW-0472">Membrane</keyword>
<feature type="domain" description="Autotransporter" evidence="10">
    <location>
        <begin position="985"/>
        <end position="1262"/>
    </location>
</feature>